<organism evidence="3 5">
    <name type="scientific">Verticillium longisporum</name>
    <name type="common">Verticillium dahliae var. longisporum</name>
    <dbReference type="NCBI Taxonomy" id="100787"/>
    <lineage>
        <taxon>Eukaryota</taxon>
        <taxon>Fungi</taxon>
        <taxon>Dikarya</taxon>
        <taxon>Ascomycota</taxon>
        <taxon>Pezizomycotina</taxon>
        <taxon>Sordariomycetes</taxon>
        <taxon>Hypocreomycetidae</taxon>
        <taxon>Glomerellales</taxon>
        <taxon>Plectosphaerellaceae</taxon>
        <taxon>Verticillium</taxon>
    </lineage>
</organism>
<keyword evidence="2" id="KW-1133">Transmembrane helix</keyword>
<name>A0A0G4L6P8_VERLO</name>
<feature type="transmembrane region" description="Helical" evidence="2">
    <location>
        <begin position="255"/>
        <end position="273"/>
    </location>
</feature>
<feature type="transmembrane region" description="Helical" evidence="2">
    <location>
        <begin position="143"/>
        <end position="167"/>
    </location>
</feature>
<evidence type="ECO:0000313" key="3">
    <source>
        <dbReference type="EMBL" id="CRK17717.1"/>
    </source>
</evidence>
<dbReference type="STRING" id="100787.A0A0G4L6P8"/>
<evidence type="ECO:0000256" key="1">
    <source>
        <dbReference type="SAM" id="MobiDB-lite"/>
    </source>
</evidence>
<keyword evidence="5" id="KW-1185">Reference proteome</keyword>
<evidence type="ECO:0000313" key="4">
    <source>
        <dbReference type="EMBL" id="CRK26035.1"/>
    </source>
</evidence>
<feature type="transmembrane region" description="Helical" evidence="2">
    <location>
        <begin position="39"/>
        <end position="58"/>
    </location>
</feature>
<feature type="transmembrane region" description="Helical" evidence="2">
    <location>
        <begin position="187"/>
        <end position="209"/>
    </location>
</feature>
<sequence>MSDQLVVPGLTNIIQPRPPYLSPFPVAGLIPNTSTDVPVSAVLLVLYLASVLSNILILRQNKGRGRPFPFQALLIVYSVFRIVALTLRISYAAVPDNINLAIAANIISNAGVIVIFVLNLLVSPRLMRRFFGVRGATGWRRKISTIPFFVAIPFLPIMLLTVVNVTILTYFTNDPKVRLDCLTAQKVASVTFVVIAFLPAPFAAAVAILSPPIEEQHHQQQAEKEATGSSAARRSFASRVIHPDDRSTGTVRGSALLMAFGSAVLTVGAAYRTTSILSPRRMPGDPAWYHERPAYYCFNYMLELIVVAAYLIFRFDQRFREITEEEQEAQGTLVAPSYTDRKESGEVVASRADVEQGGPSTAAAASKDGEIV</sequence>
<feature type="region of interest" description="Disordered" evidence="1">
    <location>
        <begin position="330"/>
        <end position="372"/>
    </location>
</feature>
<feature type="transmembrane region" description="Helical" evidence="2">
    <location>
        <begin position="100"/>
        <end position="122"/>
    </location>
</feature>
<gene>
    <name evidence="3" type="ORF">BN1708_002999</name>
    <name evidence="4" type="ORF">BN1723_003361</name>
</gene>
<dbReference type="EMBL" id="CVQI01018890">
    <property type="protein sequence ID" value="CRK26035.1"/>
    <property type="molecule type" value="Genomic_DNA"/>
</dbReference>
<reference evidence="5 6" key="1">
    <citation type="submission" date="2015-05" db="EMBL/GenBank/DDBJ databases">
        <authorList>
            <person name="Fogelqvist Johan"/>
        </authorList>
    </citation>
    <scope>NUCLEOTIDE SEQUENCE [LARGE SCALE GENOMIC DNA]</scope>
    <source>
        <strain evidence="3">VL1</strain>
        <strain evidence="4">VL2</strain>
    </source>
</reference>
<keyword evidence="2" id="KW-0812">Transmembrane</keyword>
<dbReference type="Proteomes" id="UP000044602">
    <property type="component" value="Unassembled WGS sequence"/>
</dbReference>
<evidence type="ECO:0008006" key="7">
    <source>
        <dbReference type="Google" id="ProtNLM"/>
    </source>
</evidence>
<dbReference type="EMBL" id="CVQH01008890">
    <property type="protein sequence ID" value="CRK17717.1"/>
    <property type="molecule type" value="Genomic_DNA"/>
</dbReference>
<dbReference type="PANTHER" id="PTHR35184">
    <property type="entry name" value="YALI0C10208P"/>
    <property type="match status" value="1"/>
</dbReference>
<dbReference type="PANTHER" id="PTHR35184:SF1">
    <property type="entry name" value="INTEGRAL MEMBRANE PROTEIN"/>
    <property type="match status" value="1"/>
</dbReference>
<dbReference type="Pfam" id="PF11309">
    <property type="entry name" value="DUF3112"/>
    <property type="match status" value="1"/>
</dbReference>
<evidence type="ECO:0000313" key="5">
    <source>
        <dbReference type="Proteomes" id="UP000044602"/>
    </source>
</evidence>
<evidence type="ECO:0000313" key="6">
    <source>
        <dbReference type="Proteomes" id="UP000045706"/>
    </source>
</evidence>
<proteinExistence type="predicted"/>
<dbReference type="Proteomes" id="UP000045706">
    <property type="component" value="Unassembled WGS sequence"/>
</dbReference>
<feature type="transmembrane region" description="Helical" evidence="2">
    <location>
        <begin position="70"/>
        <end position="94"/>
    </location>
</feature>
<evidence type="ECO:0000256" key="2">
    <source>
        <dbReference type="SAM" id="Phobius"/>
    </source>
</evidence>
<protein>
    <recommendedName>
        <fullName evidence="7">G-protein coupled receptors family 1 profile domain-containing protein</fullName>
    </recommendedName>
</protein>
<accession>A0A0G4L6P8</accession>
<feature type="transmembrane region" description="Helical" evidence="2">
    <location>
        <begin position="293"/>
        <end position="313"/>
    </location>
</feature>
<dbReference type="InterPro" id="IPR021460">
    <property type="entry name" value="DUF3112"/>
</dbReference>
<keyword evidence="2" id="KW-0472">Membrane</keyword>
<dbReference type="AlphaFoldDB" id="A0A0G4L6P8"/>